<keyword evidence="5 6" id="KW-0342">GTP-binding</keyword>
<feature type="domain" description="TrmE-type G" evidence="8">
    <location>
        <begin position="177"/>
        <end position="385"/>
    </location>
</feature>
<dbReference type="PROSITE" id="PS51709">
    <property type="entry name" value="G_TRME"/>
    <property type="match status" value="1"/>
</dbReference>
<dbReference type="GO" id="GO:0002098">
    <property type="term" value="P:tRNA wobble uridine modification"/>
    <property type="evidence" value="ECO:0007669"/>
    <property type="project" value="TreeGrafter"/>
</dbReference>
<feature type="region of interest" description="Disordered" evidence="7">
    <location>
        <begin position="301"/>
        <end position="325"/>
    </location>
</feature>
<dbReference type="NCBIfam" id="TIGR00231">
    <property type="entry name" value="small_GTP"/>
    <property type="match status" value="1"/>
</dbReference>
<evidence type="ECO:0000256" key="3">
    <source>
        <dbReference type="ARBA" id="ARBA00022741"/>
    </source>
</evidence>
<dbReference type="SUPFAM" id="SSF116878">
    <property type="entry name" value="TrmE connector domain"/>
    <property type="match status" value="1"/>
</dbReference>
<dbReference type="InterPro" id="IPR006073">
    <property type="entry name" value="GTP-bd"/>
</dbReference>
<dbReference type="CDD" id="cd04164">
    <property type="entry name" value="trmE"/>
    <property type="match status" value="1"/>
</dbReference>
<evidence type="ECO:0000256" key="7">
    <source>
        <dbReference type="SAM" id="MobiDB-lite"/>
    </source>
</evidence>
<comment type="caution">
    <text evidence="9">The sequence shown here is derived from an EMBL/GenBank/DDBJ whole genome shotgun (WGS) entry which is preliminary data.</text>
</comment>
<evidence type="ECO:0000256" key="1">
    <source>
        <dbReference type="ARBA" id="ARBA00011043"/>
    </source>
</evidence>
<dbReference type="InterPro" id="IPR025867">
    <property type="entry name" value="MnmE_helical"/>
</dbReference>
<evidence type="ECO:0000256" key="6">
    <source>
        <dbReference type="RuleBase" id="RU003313"/>
    </source>
</evidence>
<dbReference type="CDD" id="cd14858">
    <property type="entry name" value="TrmE_N"/>
    <property type="match status" value="1"/>
</dbReference>
<dbReference type="InterPro" id="IPR031168">
    <property type="entry name" value="G_TrmE"/>
</dbReference>
<dbReference type="InterPro" id="IPR005225">
    <property type="entry name" value="Small_GTP-bd"/>
</dbReference>
<proteinExistence type="inferred from homology"/>
<dbReference type="InterPro" id="IPR018948">
    <property type="entry name" value="GTP-bd_TrmE_N"/>
</dbReference>
<dbReference type="STRING" id="1184151.AW736_25805"/>
<name>A0A178IAD6_9BACT</name>
<dbReference type="InterPro" id="IPR027417">
    <property type="entry name" value="P-loop_NTPase"/>
</dbReference>
<dbReference type="PANTHER" id="PTHR42714">
    <property type="entry name" value="TRNA MODIFICATION GTPASE GTPBP3"/>
    <property type="match status" value="1"/>
</dbReference>
<dbReference type="HAMAP" id="MF_00379">
    <property type="entry name" value="GTPase_MnmE"/>
    <property type="match status" value="1"/>
</dbReference>
<evidence type="ECO:0000259" key="8">
    <source>
        <dbReference type="PROSITE" id="PS51709"/>
    </source>
</evidence>
<keyword evidence="10" id="KW-1185">Reference proteome</keyword>
<dbReference type="GO" id="GO:0005525">
    <property type="term" value="F:GTP binding"/>
    <property type="evidence" value="ECO:0007669"/>
    <property type="project" value="UniProtKB-KW"/>
</dbReference>
<dbReference type="Gene3D" id="3.40.50.300">
    <property type="entry name" value="P-loop containing nucleotide triphosphate hydrolases"/>
    <property type="match status" value="1"/>
</dbReference>
<dbReference type="PANTHER" id="PTHR42714:SF2">
    <property type="entry name" value="TRNA MODIFICATION GTPASE GTPBP3, MITOCHONDRIAL"/>
    <property type="match status" value="1"/>
</dbReference>
<evidence type="ECO:0000256" key="5">
    <source>
        <dbReference type="ARBA" id="ARBA00023134"/>
    </source>
</evidence>
<protein>
    <recommendedName>
        <fullName evidence="8">TrmE-type G domain-containing protein</fullName>
    </recommendedName>
</protein>
<accession>A0A178IAD6</accession>
<dbReference type="Pfam" id="PF01926">
    <property type="entry name" value="MMR_HSR1"/>
    <property type="match status" value="1"/>
</dbReference>
<evidence type="ECO:0000256" key="2">
    <source>
        <dbReference type="ARBA" id="ARBA00022694"/>
    </source>
</evidence>
<dbReference type="GO" id="GO:0005737">
    <property type="term" value="C:cytoplasm"/>
    <property type="evidence" value="ECO:0007669"/>
    <property type="project" value="TreeGrafter"/>
</dbReference>
<dbReference type="RefSeq" id="WP_084442741.1">
    <property type="nucleotide sequence ID" value="NZ_KV441847.1"/>
</dbReference>
<feature type="non-terminal residue" evidence="9">
    <location>
        <position position="1"/>
    </location>
</feature>
<keyword evidence="2 6" id="KW-0819">tRNA processing</keyword>
<dbReference type="InterPro" id="IPR027368">
    <property type="entry name" value="MnmE_dom2"/>
</dbReference>
<keyword evidence="3 6" id="KW-0547">Nucleotide-binding</keyword>
<dbReference type="GO" id="GO:0003924">
    <property type="term" value="F:GTPase activity"/>
    <property type="evidence" value="ECO:0007669"/>
    <property type="project" value="InterPro"/>
</dbReference>
<comment type="similarity">
    <text evidence="1 6">Belongs to the TRAFAC class TrmE-Era-EngA-EngB-Septin-like GTPase superfamily. TrmE GTPase family.</text>
</comment>
<evidence type="ECO:0000256" key="4">
    <source>
        <dbReference type="ARBA" id="ARBA00022958"/>
    </source>
</evidence>
<dbReference type="AlphaFoldDB" id="A0A178IAD6"/>
<dbReference type="InterPro" id="IPR027266">
    <property type="entry name" value="TrmE/GcvT-like"/>
</dbReference>
<reference evidence="9 10" key="1">
    <citation type="submission" date="2016-01" db="EMBL/GenBank/DDBJ databases">
        <title>High potential of lignocellulose degradation of a new Verrucomicrobia species.</title>
        <authorList>
            <person name="Wang Y."/>
            <person name="Shi Y."/>
            <person name="Qiu Z."/>
            <person name="Liu S."/>
            <person name="Yang H."/>
        </authorList>
    </citation>
    <scope>NUCLEOTIDE SEQUENCE [LARGE SCALE GENOMIC DNA]</scope>
    <source>
        <strain evidence="9 10">TSB47</strain>
    </source>
</reference>
<dbReference type="Proteomes" id="UP000078486">
    <property type="component" value="Unassembled WGS sequence"/>
</dbReference>
<dbReference type="NCBIfam" id="TIGR00450">
    <property type="entry name" value="mnmE_trmE_thdF"/>
    <property type="match status" value="1"/>
</dbReference>
<organism evidence="9 10">
    <name type="scientific">Termitidicoccus mucosus</name>
    <dbReference type="NCBI Taxonomy" id="1184151"/>
    <lineage>
        <taxon>Bacteria</taxon>
        <taxon>Pseudomonadati</taxon>
        <taxon>Verrucomicrobiota</taxon>
        <taxon>Opitutia</taxon>
        <taxon>Opitutales</taxon>
        <taxon>Opitutaceae</taxon>
        <taxon>Termitidicoccus</taxon>
    </lineage>
</organism>
<sequence length="464" mass="50220">PPPPPRLAIHADYRDRSGTVLDDVLATYFAAPHSYTGDDSLEISCHGNPFIAQKILEDLLARGCRAAEPGEFTRRAFLNGLIDLSQAEAVMDLIHARSERALAAANQQLRGSLGRHVAALTDELLQALARVEAYIDFPDEDLPAEDRTLVRRALATLTQGTDRLLATQHYGEILREGIKTVILGEPNAGKSSLLNRLVGRDRALVSHEPGTTRDFIEERLILGPHCLRLIDTAGLNPSPAPLEKLGMDKTLDRAAEADLLILVLDATRPAPALPREIMERLTPENTVVVLNKCDLWPMPAPAGAGSDKWQVASDKNEDPNQSNSKLQKNHNILLIKELQDNITHFASSSTSLPHPSTFRLSAFPLSALTGEGVPAFVEAIIARAEAFRLDQGGDLIAINARHADALARARGSLADAAANLDADGPVELLSSDLRAALDALGEIAGRIDNERMLDHLFATFCIGK</sequence>
<gene>
    <name evidence="9" type="ORF">AW736_25805</name>
</gene>
<dbReference type="Gene3D" id="3.30.1360.120">
    <property type="entry name" value="Probable tRNA modification gtpase trme, domain 1"/>
    <property type="match status" value="1"/>
</dbReference>
<dbReference type="Pfam" id="PF10396">
    <property type="entry name" value="TrmE_N"/>
    <property type="match status" value="1"/>
</dbReference>
<dbReference type="SUPFAM" id="SSF52540">
    <property type="entry name" value="P-loop containing nucleoside triphosphate hydrolases"/>
    <property type="match status" value="1"/>
</dbReference>
<dbReference type="EMBL" id="LRRQ01000190">
    <property type="protein sequence ID" value="OAM86984.1"/>
    <property type="molecule type" value="Genomic_DNA"/>
</dbReference>
<evidence type="ECO:0000313" key="9">
    <source>
        <dbReference type="EMBL" id="OAM86984.1"/>
    </source>
</evidence>
<keyword evidence="4" id="KW-0630">Potassium</keyword>
<dbReference type="Gene3D" id="1.20.120.430">
    <property type="entry name" value="tRNA modification GTPase MnmE domain 2"/>
    <property type="match status" value="1"/>
</dbReference>
<evidence type="ECO:0000313" key="10">
    <source>
        <dbReference type="Proteomes" id="UP000078486"/>
    </source>
</evidence>
<dbReference type="GO" id="GO:0030488">
    <property type="term" value="P:tRNA methylation"/>
    <property type="evidence" value="ECO:0007669"/>
    <property type="project" value="TreeGrafter"/>
</dbReference>
<dbReference type="Pfam" id="PF12631">
    <property type="entry name" value="MnmE_helical"/>
    <property type="match status" value="1"/>
</dbReference>
<dbReference type="InterPro" id="IPR004520">
    <property type="entry name" value="GTPase_MnmE"/>
</dbReference>